<feature type="region of interest" description="Disordered" evidence="1">
    <location>
        <begin position="1"/>
        <end position="89"/>
    </location>
</feature>
<feature type="compositionally biased region" description="Basic and acidic residues" evidence="1">
    <location>
        <begin position="1"/>
        <end position="15"/>
    </location>
</feature>
<feature type="non-terminal residue" evidence="2">
    <location>
        <position position="89"/>
    </location>
</feature>
<feature type="compositionally biased region" description="Basic and acidic residues" evidence="1">
    <location>
        <begin position="49"/>
        <end position="89"/>
    </location>
</feature>
<protein>
    <submittedName>
        <fullName evidence="2">14459_t:CDS:1</fullName>
    </submittedName>
</protein>
<proteinExistence type="predicted"/>
<dbReference type="Proteomes" id="UP000789396">
    <property type="component" value="Unassembled WGS sequence"/>
</dbReference>
<feature type="compositionally biased region" description="Basic and acidic residues" evidence="1">
    <location>
        <begin position="25"/>
        <end position="37"/>
    </location>
</feature>
<sequence>QERGMKIDNDGRSIVEIESGENEIDNSKDKEMRDSRNRGKRHYNAIGSKRPDEKEEGKEKKKRGERDNNERQHQEKKIKIKETTITKRE</sequence>
<gene>
    <name evidence="2" type="ORF">RFULGI_LOCUS17121</name>
</gene>
<name>A0A9N9P1Y5_9GLOM</name>
<organism evidence="2 3">
    <name type="scientific">Racocetra fulgida</name>
    <dbReference type="NCBI Taxonomy" id="60492"/>
    <lineage>
        <taxon>Eukaryota</taxon>
        <taxon>Fungi</taxon>
        <taxon>Fungi incertae sedis</taxon>
        <taxon>Mucoromycota</taxon>
        <taxon>Glomeromycotina</taxon>
        <taxon>Glomeromycetes</taxon>
        <taxon>Diversisporales</taxon>
        <taxon>Gigasporaceae</taxon>
        <taxon>Racocetra</taxon>
    </lineage>
</organism>
<feature type="non-terminal residue" evidence="2">
    <location>
        <position position="1"/>
    </location>
</feature>
<dbReference type="EMBL" id="CAJVPZ010065021">
    <property type="protein sequence ID" value="CAG8794865.1"/>
    <property type="molecule type" value="Genomic_DNA"/>
</dbReference>
<evidence type="ECO:0000313" key="3">
    <source>
        <dbReference type="Proteomes" id="UP000789396"/>
    </source>
</evidence>
<accession>A0A9N9P1Y5</accession>
<keyword evidence="3" id="KW-1185">Reference proteome</keyword>
<comment type="caution">
    <text evidence="2">The sequence shown here is derived from an EMBL/GenBank/DDBJ whole genome shotgun (WGS) entry which is preliminary data.</text>
</comment>
<evidence type="ECO:0000256" key="1">
    <source>
        <dbReference type="SAM" id="MobiDB-lite"/>
    </source>
</evidence>
<dbReference type="AlphaFoldDB" id="A0A9N9P1Y5"/>
<evidence type="ECO:0000313" key="2">
    <source>
        <dbReference type="EMBL" id="CAG8794865.1"/>
    </source>
</evidence>
<reference evidence="2" key="1">
    <citation type="submission" date="2021-06" db="EMBL/GenBank/DDBJ databases">
        <authorList>
            <person name="Kallberg Y."/>
            <person name="Tangrot J."/>
            <person name="Rosling A."/>
        </authorList>
    </citation>
    <scope>NUCLEOTIDE SEQUENCE</scope>
    <source>
        <strain evidence="2">IN212</strain>
    </source>
</reference>